<keyword evidence="1 2" id="KW-0732">Signal</keyword>
<gene>
    <name evidence="4" type="ORF">IQ10_00251</name>
</gene>
<feature type="domain" description="SLH" evidence="3">
    <location>
        <begin position="101"/>
        <end position="161"/>
    </location>
</feature>
<dbReference type="PROSITE" id="PS51272">
    <property type="entry name" value="SLH"/>
    <property type="match status" value="3"/>
</dbReference>
<accession>A0A562QSU4</accession>
<dbReference type="PANTHER" id="PTHR43308:SF5">
    <property type="entry name" value="S-LAYER PROTEIN _ PEPTIDOGLYCAN ENDO-BETA-N-ACETYLGLUCOSAMINIDASE"/>
    <property type="match status" value="1"/>
</dbReference>
<comment type="caution">
    <text evidence="4">The sequence shown here is derived from an EMBL/GenBank/DDBJ whole genome shotgun (WGS) entry which is preliminary data.</text>
</comment>
<dbReference type="PANTHER" id="PTHR43308">
    <property type="entry name" value="OUTER MEMBRANE PROTEIN ALPHA-RELATED"/>
    <property type="match status" value="1"/>
</dbReference>
<feature type="domain" description="SLH" evidence="3">
    <location>
        <begin position="37"/>
        <end position="100"/>
    </location>
</feature>
<evidence type="ECO:0000259" key="3">
    <source>
        <dbReference type="PROSITE" id="PS51272"/>
    </source>
</evidence>
<keyword evidence="5" id="KW-1185">Reference proteome</keyword>
<evidence type="ECO:0000313" key="5">
    <source>
        <dbReference type="Proteomes" id="UP000315711"/>
    </source>
</evidence>
<dbReference type="AlphaFoldDB" id="A0A562QSU4"/>
<reference evidence="4 5" key="1">
    <citation type="journal article" date="2015" name="Stand. Genomic Sci.">
        <title>Genomic Encyclopedia of Bacterial and Archaeal Type Strains, Phase III: the genomes of soil and plant-associated and newly described type strains.</title>
        <authorList>
            <person name="Whitman W.B."/>
            <person name="Woyke T."/>
            <person name="Klenk H.P."/>
            <person name="Zhou Y."/>
            <person name="Lilburn T.G."/>
            <person name="Beck B.J."/>
            <person name="De Vos P."/>
            <person name="Vandamme P."/>
            <person name="Eisen J.A."/>
            <person name="Garrity G."/>
            <person name="Hugenholtz P."/>
            <person name="Kyrpides N.C."/>
        </authorList>
    </citation>
    <scope>NUCLEOTIDE SEQUENCE [LARGE SCALE GENOMIC DNA]</scope>
    <source>
        <strain evidence="4 5">CGMCC 1.10116</strain>
    </source>
</reference>
<evidence type="ECO:0000256" key="2">
    <source>
        <dbReference type="SAM" id="SignalP"/>
    </source>
</evidence>
<dbReference type="RefSeq" id="WP_144448656.1">
    <property type="nucleotide sequence ID" value="NZ_VLKZ01000001.1"/>
</dbReference>
<dbReference type="Gene3D" id="2.60.40.1080">
    <property type="match status" value="1"/>
</dbReference>
<name>A0A562QSU4_9BACI</name>
<protein>
    <submittedName>
        <fullName evidence="4">S-layer family protein</fullName>
    </submittedName>
</protein>
<feature type="signal peptide" evidence="2">
    <location>
        <begin position="1"/>
        <end position="28"/>
    </location>
</feature>
<feature type="chain" id="PRO_5038450887" evidence="2">
    <location>
        <begin position="29"/>
        <end position="820"/>
    </location>
</feature>
<sequence length="820" mass="86604">MSNNVKSYRKYMATGVSAAMVATVGAPIATTHVSAAAASDFSDVNANAWYYEHVEYLYDKGVLNGYPDGTLRPSATLTRAEAAAMIVASLGISVSSNATLNFSDTRNGVWYTGPVAALVERGVINGFPNGTFRPHATITRAEFAAMVVSAYGITGATNPNNNTFPDVVSGSWYEGSVMTLAGHGIVGGLPNGNFAPNATVLRSESAAFLHRTEVPEKRLNQGPGDETPELAVQSVRAVTPSSVEITFTQPVESLTANDVVIRNTNTGGRVYPESVTLAADGQSATVQLYNALSSGITYGFSVNAAGETLTYDFAFELTDVAEIVIENQYVPAHRTSQLEYNVYDENGVNLTSEVDVSFRSPSSAVNPNTGEVSGLAAGTSTTVQVVYTNGDHVVESETITITSVDAVPTTLSNYTITNAEGSANFAAGNYEQVTDVYAGGEPDYLNVQFQDRFGNIYNPTAAGNQVVFESLNTNVAVVDRHTGQIQPFTTGTLPIRVSVRDDNGVIFSQTVQVNVNAERAANEISLESNSVTLSTLDTVGVTLDAQVLDQYGRTFDADIVPQQVDGLTMTYENGQLYVVTDNAAAGNYTVELGVANSDVTAELNVRVVEPGQFASYQVRGLPSSFDLNSNTTTSNLSVVAVDSNGLFIQDETTNATYTVRDANGNQVVASTRINENGELVLDAAALNGVGTYTIAVRLNNAVIETTTFEVVDTTVPPQVRFTSSTINAAVGNTLVDRFNDIATISHEGSTIAGAEVTDLEFVSSNDAVVNDNDGGAAVLAEGSATIYVTSVTVDLDTADENNAPTTIDFNTPQVFTVNVQ</sequence>
<dbReference type="OrthoDB" id="2867478at2"/>
<dbReference type="InterPro" id="IPR014755">
    <property type="entry name" value="Cu-Rt/internalin_Ig-like"/>
</dbReference>
<evidence type="ECO:0000313" key="4">
    <source>
        <dbReference type="EMBL" id="TWI59829.1"/>
    </source>
</evidence>
<feature type="domain" description="SLH" evidence="3">
    <location>
        <begin position="162"/>
        <end position="223"/>
    </location>
</feature>
<evidence type="ECO:0000256" key="1">
    <source>
        <dbReference type="ARBA" id="ARBA00022729"/>
    </source>
</evidence>
<organism evidence="4 5">
    <name type="scientific">Halalkalibacter nanhaiisediminis</name>
    <dbReference type="NCBI Taxonomy" id="688079"/>
    <lineage>
        <taxon>Bacteria</taxon>
        <taxon>Bacillati</taxon>
        <taxon>Bacillota</taxon>
        <taxon>Bacilli</taxon>
        <taxon>Bacillales</taxon>
        <taxon>Bacillaceae</taxon>
        <taxon>Halalkalibacter</taxon>
    </lineage>
</organism>
<dbReference type="InterPro" id="IPR001119">
    <property type="entry name" value="SLH_dom"/>
</dbReference>
<proteinExistence type="predicted"/>
<dbReference type="EMBL" id="VLKZ01000001">
    <property type="protein sequence ID" value="TWI59829.1"/>
    <property type="molecule type" value="Genomic_DNA"/>
</dbReference>
<dbReference type="Proteomes" id="UP000315711">
    <property type="component" value="Unassembled WGS sequence"/>
</dbReference>
<dbReference type="Pfam" id="PF00395">
    <property type="entry name" value="SLH"/>
    <property type="match status" value="3"/>
</dbReference>
<dbReference type="InterPro" id="IPR051465">
    <property type="entry name" value="Cell_Envelope_Struct_Comp"/>
</dbReference>
<dbReference type="Gene3D" id="2.60.40.1220">
    <property type="match status" value="1"/>
</dbReference>